<feature type="domain" description="Tc1-like transposase DDE" evidence="1">
    <location>
        <begin position="3"/>
        <end position="34"/>
    </location>
</feature>
<dbReference type="AlphaFoldDB" id="A0A918X6R9"/>
<gene>
    <name evidence="2" type="ORF">GCM10010334_76240</name>
</gene>
<dbReference type="Proteomes" id="UP000638353">
    <property type="component" value="Unassembled WGS sequence"/>
</dbReference>
<comment type="caution">
    <text evidence="2">The sequence shown here is derived from an EMBL/GenBank/DDBJ whole genome shotgun (WGS) entry which is preliminary data.</text>
</comment>
<dbReference type="GO" id="GO:0003676">
    <property type="term" value="F:nucleic acid binding"/>
    <property type="evidence" value="ECO:0007669"/>
    <property type="project" value="InterPro"/>
</dbReference>
<evidence type="ECO:0000313" key="3">
    <source>
        <dbReference type="Proteomes" id="UP000638353"/>
    </source>
</evidence>
<evidence type="ECO:0000259" key="1">
    <source>
        <dbReference type="Pfam" id="PF13358"/>
    </source>
</evidence>
<dbReference type="InterPro" id="IPR038717">
    <property type="entry name" value="Tc1-like_DDE_dom"/>
</dbReference>
<reference evidence="2" key="2">
    <citation type="submission" date="2020-09" db="EMBL/GenBank/DDBJ databases">
        <authorList>
            <person name="Sun Q."/>
            <person name="Ohkuma M."/>
        </authorList>
    </citation>
    <scope>NUCLEOTIDE SEQUENCE</scope>
    <source>
        <strain evidence="2">JCM 4637</strain>
    </source>
</reference>
<dbReference type="InterPro" id="IPR036397">
    <property type="entry name" value="RNaseH_sf"/>
</dbReference>
<dbReference type="EMBL" id="BMVC01000024">
    <property type="protein sequence ID" value="GHD15825.1"/>
    <property type="molecule type" value="Genomic_DNA"/>
</dbReference>
<reference evidence="2" key="1">
    <citation type="journal article" date="2014" name="Int. J. Syst. Evol. Microbiol.">
        <title>Complete genome sequence of Corynebacterium casei LMG S-19264T (=DSM 44701T), isolated from a smear-ripened cheese.</title>
        <authorList>
            <consortium name="US DOE Joint Genome Institute (JGI-PGF)"/>
            <person name="Walter F."/>
            <person name="Albersmeier A."/>
            <person name="Kalinowski J."/>
            <person name="Ruckert C."/>
        </authorList>
    </citation>
    <scope>NUCLEOTIDE SEQUENCE</scope>
    <source>
        <strain evidence="2">JCM 4637</strain>
    </source>
</reference>
<sequence>MRRYIADRDWLTVVLLPPYAPDLNPVEGIWSVLRPPAVPDLEVHRIP</sequence>
<dbReference type="Pfam" id="PF13358">
    <property type="entry name" value="DDE_3"/>
    <property type="match status" value="1"/>
</dbReference>
<evidence type="ECO:0000313" key="2">
    <source>
        <dbReference type="EMBL" id="GHD15825.1"/>
    </source>
</evidence>
<organism evidence="2 3">
    <name type="scientific">Streptomyces finlayi</name>
    <dbReference type="NCBI Taxonomy" id="67296"/>
    <lineage>
        <taxon>Bacteria</taxon>
        <taxon>Bacillati</taxon>
        <taxon>Actinomycetota</taxon>
        <taxon>Actinomycetes</taxon>
        <taxon>Kitasatosporales</taxon>
        <taxon>Streptomycetaceae</taxon>
        <taxon>Streptomyces</taxon>
    </lineage>
</organism>
<dbReference type="Gene3D" id="3.30.420.10">
    <property type="entry name" value="Ribonuclease H-like superfamily/Ribonuclease H"/>
    <property type="match status" value="1"/>
</dbReference>
<name>A0A918X6R9_9ACTN</name>
<accession>A0A918X6R9</accession>
<proteinExistence type="predicted"/>
<protein>
    <recommendedName>
        <fullName evidence="1">Tc1-like transposase DDE domain-containing protein</fullName>
    </recommendedName>
</protein>